<sequence length="101" mass="11585">MEDLGDCGEDDDETNEEEREMLLDHCMRHLSLPDFVMEPQIVGVLQTFFRCGGDPETVVNLLSENYCSLGQVKSQFGRWTIDILISEEVVHMALTYKEITK</sequence>
<dbReference type="GO" id="GO:0045892">
    <property type="term" value="P:negative regulation of DNA-templated transcription"/>
    <property type="evidence" value="ECO:0007669"/>
    <property type="project" value="InterPro"/>
</dbReference>
<reference evidence="1" key="1">
    <citation type="journal article" date="2007" name="Science">
        <title>Draft genome of the filarial nematode parasite Brugia malayi.</title>
        <authorList>
            <person name="Ghedin E."/>
            <person name="Wang S."/>
            <person name="Spiro D."/>
            <person name="Caler E."/>
            <person name="Zhao Q."/>
            <person name="Crabtree J."/>
            <person name="Allen J.E."/>
            <person name="Delcher A.L."/>
            <person name="Guiliano D.B."/>
            <person name="Miranda-Saavedra D."/>
            <person name="Angiuoli S.V."/>
            <person name="Creasy T."/>
            <person name="Amedeo P."/>
            <person name="Haas B."/>
            <person name="El-Sayed N.M."/>
            <person name="Wortman J.R."/>
            <person name="Feldblyum T."/>
            <person name="Tallon L."/>
            <person name="Schatz M."/>
            <person name="Shumway M."/>
            <person name="Koo H."/>
            <person name="Salzberg S.L."/>
            <person name="Schobel S."/>
            <person name="Pertea M."/>
            <person name="Pop M."/>
            <person name="White O."/>
            <person name="Barton G.J."/>
            <person name="Carlow C.K."/>
            <person name="Crawford M.J."/>
            <person name="Daub J."/>
            <person name="Dimmic M.W."/>
            <person name="Estes C.F."/>
            <person name="Foster J.M."/>
            <person name="Ganatra M."/>
            <person name="Gregory W.F."/>
            <person name="Johnson N.M."/>
            <person name="Jin J."/>
            <person name="Komuniecki R."/>
            <person name="Korf I."/>
            <person name="Kumar S."/>
            <person name="Laney S."/>
            <person name="Li B.W."/>
            <person name="Li W."/>
            <person name="Lindblom T.H."/>
            <person name="Lustigman S."/>
            <person name="Ma D."/>
            <person name="Maina C.V."/>
            <person name="Martin D.M."/>
            <person name="McCarter J.P."/>
            <person name="McReynolds L."/>
            <person name="Mitreva M."/>
            <person name="Nutman T.B."/>
            <person name="Parkinson J."/>
            <person name="Peregrin-Alvarez J.M."/>
            <person name="Poole C."/>
            <person name="Ren Q."/>
            <person name="Saunders L."/>
            <person name="Sluder A.E."/>
            <person name="Smith K."/>
            <person name="Stanke M."/>
            <person name="Unnasch T.R."/>
            <person name="Ware J."/>
            <person name="Wei A.D."/>
            <person name="Weil G."/>
            <person name="Williams D.J."/>
            <person name="Zhang Y."/>
            <person name="Williams S.A."/>
            <person name="Fraser-Liggett C."/>
            <person name="Slatko B."/>
            <person name="Blaxter M.L."/>
            <person name="Scott A.L."/>
        </authorList>
    </citation>
    <scope>NUCLEOTIDE SEQUENCE [LARGE SCALE GENOMIC DNA]</scope>
</reference>
<accession>A8QGZ2</accession>
<name>A8QGZ2_BRUMA</name>
<gene>
    <name evidence="1" type="ORF">Bm1_56090</name>
</gene>
<organism evidence="1">
    <name type="scientific">Brugia malayi</name>
    <name type="common">Filarial nematode worm</name>
    <dbReference type="NCBI Taxonomy" id="6279"/>
    <lineage>
        <taxon>Eukaryota</taxon>
        <taxon>Metazoa</taxon>
        <taxon>Ecdysozoa</taxon>
        <taxon>Nematoda</taxon>
        <taxon>Chromadorea</taxon>
        <taxon>Rhabditida</taxon>
        <taxon>Spirurina</taxon>
        <taxon>Spiruromorpha</taxon>
        <taxon>Filarioidea</taxon>
        <taxon>Onchocercidae</taxon>
        <taxon>Brugia</taxon>
    </lineage>
</organism>
<dbReference type="Pfam" id="PF04858">
    <property type="entry name" value="TH1"/>
    <property type="match status" value="1"/>
</dbReference>
<dbReference type="GO" id="GO:0005634">
    <property type="term" value="C:nucleus"/>
    <property type="evidence" value="ECO:0007669"/>
    <property type="project" value="InterPro"/>
</dbReference>
<dbReference type="EMBL" id="DS239777">
    <property type="protein sequence ID" value="EDP28473.1"/>
    <property type="molecule type" value="Genomic_DNA"/>
</dbReference>
<dbReference type="AlphaFoldDB" id="A8QGZ2"/>
<proteinExistence type="predicted"/>
<evidence type="ECO:0000313" key="1">
    <source>
        <dbReference type="EMBL" id="EDP28473.1"/>
    </source>
</evidence>
<dbReference type="InterPro" id="IPR006942">
    <property type="entry name" value="TH1"/>
</dbReference>
<protein>
    <submittedName>
        <fullName evidence="1">Uncharacterized protein</fullName>
    </submittedName>
</protein>